<evidence type="ECO:0000256" key="3">
    <source>
        <dbReference type="ARBA" id="ARBA00022801"/>
    </source>
</evidence>
<dbReference type="STRING" id="1423803.FD13_GL001660"/>
<comment type="caution">
    <text evidence="7">The sequence shown here is derived from an EMBL/GenBank/DDBJ whole genome shotgun (WGS) entry which is preliminary data.</text>
</comment>
<dbReference type="GO" id="GO:0004222">
    <property type="term" value="F:metalloendopeptidase activity"/>
    <property type="evidence" value="ECO:0007669"/>
    <property type="project" value="InterPro"/>
</dbReference>
<proteinExistence type="predicted"/>
<feature type="chain" id="PRO_5006416169" evidence="5">
    <location>
        <begin position="23"/>
        <end position="333"/>
    </location>
</feature>
<dbReference type="OrthoDB" id="2148705at2"/>
<gene>
    <name evidence="7" type="ORF">FD13_GL001660</name>
</gene>
<evidence type="ECO:0000313" key="8">
    <source>
        <dbReference type="Proteomes" id="UP000051589"/>
    </source>
</evidence>
<evidence type="ECO:0000256" key="5">
    <source>
        <dbReference type="SAM" id="SignalP"/>
    </source>
</evidence>
<dbReference type="GO" id="GO:0031012">
    <property type="term" value="C:extracellular matrix"/>
    <property type="evidence" value="ECO:0007669"/>
    <property type="project" value="InterPro"/>
</dbReference>
<feature type="signal peptide" evidence="5">
    <location>
        <begin position="1"/>
        <end position="22"/>
    </location>
</feature>
<feature type="domain" description="Peptidase M10 metallopeptidase" evidence="6">
    <location>
        <begin position="129"/>
        <end position="179"/>
    </location>
</feature>
<dbReference type="Gene3D" id="3.40.390.10">
    <property type="entry name" value="Collagenase (Catalytic Domain)"/>
    <property type="match status" value="1"/>
</dbReference>
<keyword evidence="8" id="KW-1185">Reference proteome</keyword>
<dbReference type="InterPro" id="IPR001818">
    <property type="entry name" value="Pept_M10_metallopeptidase"/>
</dbReference>
<dbReference type="Proteomes" id="UP000051589">
    <property type="component" value="Unassembled WGS sequence"/>
</dbReference>
<dbReference type="SUPFAM" id="SSF55486">
    <property type="entry name" value="Metalloproteases ('zincins'), catalytic domain"/>
    <property type="match status" value="1"/>
</dbReference>
<dbReference type="InterPro" id="IPR024079">
    <property type="entry name" value="MetalloPept_cat_dom_sf"/>
</dbReference>
<evidence type="ECO:0000259" key="6">
    <source>
        <dbReference type="Pfam" id="PF00413"/>
    </source>
</evidence>
<keyword evidence="2" id="KW-0479">Metal-binding</keyword>
<keyword evidence="4" id="KW-0862">Zinc</keyword>
<evidence type="ECO:0000256" key="2">
    <source>
        <dbReference type="ARBA" id="ARBA00022723"/>
    </source>
</evidence>
<dbReference type="Pfam" id="PF00413">
    <property type="entry name" value="Peptidase_M10"/>
    <property type="match status" value="1"/>
</dbReference>
<organism evidence="7 8">
    <name type="scientific">Levilactobacillus senmaizukei DSM 21775 = NBRC 103853</name>
    <dbReference type="NCBI Taxonomy" id="1423803"/>
    <lineage>
        <taxon>Bacteria</taxon>
        <taxon>Bacillati</taxon>
        <taxon>Bacillota</taxon>
        <taxon>Bacilli</taxon>
        <taxon>Lactobacillales</taxon>
        <taxon>Lactobacillaceae</taxon>
        <taxon>Levilactobacillus</taxon>
    </lineage>
</organism>
<evidence type="ECO:0000313" key="7">
    <source>
        <dbReference type="EMBL" id="KRN02667.1"/>
    </source>
</evidence>
<reference evidence="7 8" key="1">
    <citation type="journal article" date="2015" name="Genome Announc.">
        <title>Expanding the biotechnology potential of lactobacilli through comparative genomics of 213 strains and associated genera.</title>
        <authorList>
            <person name="Sun Z."/>
            <person name="Harris H.M."/>
            <person name="McCann A."/>
            <person name="Guo C."/>
            <person name="Argimon S."/>
            <person name="Zhang W."/>
            <person name="Yang X."/>
            <person name="Jeffery I.B."/>
            <person name="Cooney J.C."/>
            <person name="Kagawa T.F."/>
            <person name="Liu W."/>
            <person name="Song Y."/>
            <person name="Salvetti E."/>
            <person name="Wrobel A."/>
            <person name="Rasinkangas P."/>
            <person name="Parkhill J."/>
            <person name="Rea M.C."/>
            <person name="O'Sullivan O."/>
            <person name="Ritari J."/>
            <person name="Douillard F.P."/>
            <person name="Paul Ross R."/>
            <person name="Yang R."/>
            <person name="Briner A.E."/>
            <person name="Felis G.E."/>
            <person name="de Vos W.M."/>
            <person name="Barrangou R."/>
            <person name="Klaenhammer T.R."/>
            <person name="Caufield P.W."/>
            <person name="Cui Y."/>
            <person name="Zhang H."/>
            <person name="O'Toole P.W."/>
        </authorList>
    </citation>
    <scope>NUCLEOTIDE SEQUENCE [LARGE SCALE GENOMIC DNA]</scope>
    <source>
        <strain evidence="7 8">DSM 21775</strain>
    </source>
</reference>
<evidence type="ECO:0000256" key="4">
    <source>
        <dbReference type="ARBA" id="ARBA00022833"/>
    </source>
</evidence>
<dbReference type="PATRIC" id="fig|1423803.3.peg.1712"/>
<evidence type="ECO:0000256" key="1">
    <source>
        <dbReference type="ARBA" id="ARBA00022670"/>
    </source>
</evidence>
<dbReference type="EMBL" id="AYZH01000005">
    <property type="protein sequence ID" value="KRN02667.1"/>
    <property type="molecule type" value="Genomic_DNA"/>
</dbReference>
<dbReference type="GO" id="GO:0008270">
    <property type="term" value="F:zinc ion binding"/>
    <property type="evidence" value="ECO:0007669"/>
    <property type="project" value="InterPro"/>
</dbReference>
<keyword evidence="1 7" id="KW-0645">Protease</keyword>
<accession>A0A0R2DHY8</accession>
<dbReference type="GO" id="GO:0006508">
    <property type="term" value="P:proteolysis"/>
    <property type="evidence" value="ECO:0007669"/>
    <property type="project" value="UniProtKB-KW"/>
</dbReference>
<dbReference type="AlphaFoldDB" id="A0A0R2DHY8"/>
<keyword evidence="5" id="KW-0732">Signal</keyword>
<dbReference type="RefSeq" id="WP_082622321.1">
    <property type="nucleotide sequence ID" value="NZ_AYZH01000005.1"/>
</dbReference>
<protein>
    <submittedName>
        <fullName evidence="7">Zn-dependent protease</fullName>
    </submittedName>
</protein>
<sequence>MKKTITLFTCCLVLLSGVSAGAATKNPAPVNKYRYAQKQASYYTKSTSKYYRTIWHNSRKAWNKSKAFKWSTTKNKKSRSYATTVSRTTGVWTNATGMAYNGKGFDSRGNQTGAGMYLNRAILKKYQYNKKQRTNVAIHEMGHALGLSHNNAGSVSVMNPANRRYALRSCDIKGAKKVYSTPAATRATLASAAKPMLTVDHIHDYSNNIYGVEQLKHDAGTIVEGTITQSVAHHTAPQNYYTTQTIKVSDRFKGTKHQTMTFTQGGTPQMAVANSEVLHPGEDVVVMLAKHPSGQYYVINDGQGMFIDTHTSNGNELFEHVSDHGIYTEDMLH</sequence>
<keyword evidence="3" id="KW-0378">Hydrolase</keyword>
<name>A0A0R2DHY8_9LACO</name>